<name>A0A2I8F3K9_9BURK</name>
<protein>
    <submittedName>
        <fullName evidence="1">Uncharacterized protein</fullName>
    </submittedName>
</protein>
<evidence type="ECO:0000313" key="2">
    <source>
        <dbReference type="Proteomes" id="UP000243502"/>
    </source>
</evidence>
<accession>A0A2I8F3K9</accession>
<evidence type="ECO:0000313" key="1">
    <source>
        <dbReference type="EMBL" id="AUT66456.1"/>
    </source>
</evidence>
<reference evidence="1 2" key="1">
    <citation type="submission" date="2018-01" db="EMBL/GenBank/DDBJ databases">
        <title>Species boundaries and ecological features among Paraburkholderia terrae DSMZ17804T, P. hospita DSMZ17164T and P. caribensis DSMZ13236T.</title>
        <authorList>
            <person name="Pratama A.A."/>
        </authorList>
    </citation>
    <scope>NUCLEOTIDE SEQUENCE [LARGE SCALE GENOMIC DNA]</scope>
    <source>
        <strain evidence="1 2">DSM 17804</strain>
    </source>
</reference>
<dbReference type="Proteomes" id="UP000243502">
    <property type="component" value="Chromosome 4"/>
</dbReference>
<dbReference type="EMBL" id="CP026114">
    <property type="protein sequence ID" value="AUT66456.1"/>
    <property type="molecule type" value="Genomic_DNA"/>
</dbReference>
<organism evidence="1 2">
    <name type="scientific">Paraburkholderia terrae</name>
    <dbReference type="NCBI Taxonomy" id="311230"/>
    <lineage>
        <taxon>Bacteria</taxon>
        <taxon>Pseudomonadati</taxon>
        <taxon>Pseudomonadota</taxon>
        <taxon>Betaproteobacteria</taxon>
        <taxon>Burkholderiales</taxon>
        <taxon>Burkholderiaceae</taxon>
        <taxon>Paraburkholderia</taxon>
    </lineage>
</organism>
<dbReference type="AlphaFoldDB" id="A0A2I8F3K9"/>
<sequence>MIWYAPAQVSFDRPIVACPATVSPILESVERIEAGELRVDEMVDSLNEDAATADAQVYWDMRAAAECVRRLSLLQRPVHSCLLTSHLRAFSPPLRAERALLAGSYRPLC</sequence>
<dbReference type="KEGG" id="pter:C2L65_43000"/>
<proteinExistence type="predicted"/>
<gene>
    <name evidence="1" type="ORF">C2L65_43000</name>
</gene>